<dbReference type="GO" id="GO:0006355">
    <property type="term" value="P:regulation of DNA-templated transcription"/>
    <property type="evidence" value="ECO:0007669"/>
    <property type="project" value="InterPro"/>
</dbReference>
<keyword evidence="1" id="KW-0479">Metal-binding</keyword>
<evidence type="ECO:0000256" key="1">
    <source>
        <dbReference type="ARBA" id="ARBA00022723"/>
    </source>
</evidence>
<evidence type="ECO:0000259" key="7">
    <source>
        <dbReference type="Pfam" id="PF08493"/>
    </source>
</evidence>
<keyword evidence="3" id="KW-0238">DNA-binding</keyword>
<accession>A0A6A6D2L9</accession>
<keyword evidence="9" id="KW-1185">Reference proteome</keyword>
<evidence type="ECO:0000256" key="5">
    <source>
        <dbReference type="ARBA" id="ARBA00023242"/>
    </source>
</evidence>
<feature type="domain" description="Aflatoxin regulatory protein" evidence="7">
    <location>
        <begin position="209"/>
        <end position="293"/>
    </location>
</feature>
<dbReference type="Pfam" id="PF08493">
    <property type="entry name" value="AflR"/>
    <property type="match status" value="1"/>
</dbReference>
<proteinExistence type="predicted"/>
<evidence type="ECO:0000256" key="3">
    <source>
        <dbReference type="ARBA" id="ARBA00023125"/>
    </source>
</evidence>
<dbReference type="GO" id="GO:0005634">
    <property type="term" value="C:nucleus"/>
    <property type="evidence" value="ECO:0007669"/>
    <property type="project" value="InterPro"/>
</dbReference>
<dbReference type="GeneID" id="54564452"/>
<dbReference type="GO" id="GO:0003677">
    <property type="term" value="F:DNA binding"/>
    <property type="evidence" value="ECO:0007669"/>
    <property type="project" value="UniProtKB-KW"/>
</dbReference>
<sequence length="397" mass="43361">MSVPPHEAETSPTGQKVRESCNACSSQKIRCAQKGVECVYGMSKRTGRRKRSPPSSPYAAPRTSSLDVPAAMTDELWASLTSFDNMSYSFGTFSPDRSKDAMDLDMPYFDPSIWGADPIDTMRPKQDSVSSSLSSTSIASDNDDAIDSLFNLSSTTSNQFSPSLPTPTQTPHPPIYPQSFDPWRPTPASTIASTGSGAGSNRCGGLIQGCISSALQLVADQHARPCPAGSMSRDIDTVLESNRKTLQKLSRILECPCSNEQEVLIPVFLAAHQTILWYEAALCVDSPLSPSTSSLYLSQANTTGRAVTSQAKMGQYCLDADTQRLVHAHGVFCELRTHFKPLMKQIQRRSARQEEHGLSPRHDMGDHDSWDVVHRYDQALRAKLSAVVNKANTLKRG</sequence>
<keyword evidence="4" id="KW-0804">Transcription</keyword>
<dbReference type="GO" id="GO:0046872">
    <property type="term" value="F:metal ion binding"/>
    <property type="evidence" value="ECO:0007669"/>
    <property type="project" value="UniProtKB-KW"/>
</dbReference>
<dbReference type="AlphaFoldDB" id="A0A6A6D2L9"/>
<dbReference type="OrthoDB" id="2328572at2759"/>
<evidence type="ECO:0000313" key="9">
    <source>
        <dbReference type="Proteomes" id="UP000799537"/>
    </source>
</evidence>
<dbReference type="InterPro" id="IPR013700">
    <property type="entry name" value="AflR"/>
</dbReference>
<protein>
    <recommendedName>
        <fullName evidence="7">Aflatoxin regulatory protein domain-containing protein</fullName>
    </recommendedName>
</protein>
<evidence type="ECO:0000256" key="2">
    <source>
        <dbReference type="ARBA" id="ARBA00023015"/>
    </source>
</evidence>
<organism evidence="8 9">
    <name type="scientific">Zasmidium cellare ATCC 36951</name>
    <dbReference type="NCBI Taxonomy" id="1080233"/>
    <lineage>
        <taxon>Eukaryota</taxon>
        <taxon>Fungi</taxon>
        <taxon>Dikarya</taxon>
        <taxon>Ascomycota</taxon>
        <taxon>Pezizomycotina</taxon>
        <taxon>Dothideomycetes</taxon>
        <taxon>Dothideomycetidae</taxon>
        <taxon>Mycosphaerellales</taxon>
        <taxon>Mycosphaerellaceae</taxon>
        <taxon>Zasmidium</taxon>
    </lineage>
</organism>
<keyword evidence="5" id="KW-0539">Nucleus</keyword>
<name>A0A6A6D2L9_ZASCE</name>
<gene>
    <name evidence="8" type="ORF">M409DRAFT_49217</name>
</gene>
<evidence type="ECO:0000313" key="8">
    <source>
        <dbReference type="EMBL" id="KAF2172668.1"/>
    </source>
</evidence>
<feature type="region of interest" description="Disordered" evidence="6">
    <location>
        <begin position="42"/>
        <end position="65"/>
    </location>
</feature>
<dbReference type="GO" id="GO:0045122">
    <property type="term" value="P:aflatoxin biosynthetic process"/>
    <property type="evidence" value="ECO:0007669"/>
    <property type="project" value="InterPro"/>
</dbReference>
<dbReference type="EMBL" id="ML993580">
    <property type="protein sequence ID" value="KAF2172668.1"/>
    <property type="molecule type" value="Genomic_DNA"/>
</dbReference>
<evidence type="ECO:0000256" key="4">
    <source>
        <dbReference type="ARBA" id="ARBA00023163"/>
    </source>
</evidence>
<evidence type="ECO:0000256" key="6">
    <source>
        <dbReference type="SAM" id="MobiDB-lite"/>
    </source>
</evidence>
<dbReference type="Proteomes" id="UP000799537">
    <property type="component" value="Unassembled WGS sequence"/>
</dbReference>
<keyword evidence="2" id="KW-0805">Transcription regulation</keyword>
<reference evidence="8" key="1">
    <citation type="journal article" date="2020" name="Stud. Mycol.">
        <title>101 Dothideomycetes genomes: a test case for predicting lifestyles and emergence of pathogens.</title>
        <authorList>
            <person name="Haridas S."/>
            <person name="Albert R."/>
            <person name="Binder M."/>
            <person name="Bloem J."/>
            <person name="Labutti K."/>
            <person name="Salamov A."/>
            <person name="Andreopoulos B."/>
            <person name="Baker S."/>
            <person name="Barry K."/>
            <person name="Bills G."/>
            <person name="Bluhm B."/>
            <person name="Cannon C."/>
            <person name="Castanera R."/>
            <person name="Culley D."/>
            <person name="Daum C."/>
            <person name="Ezra D."/>
            <person name="Gonzalez J."/>
            <person name="Henrissat B."/>
            <person name="Kuo A."/>
            <person name="Liang C."/>
            <person name="Lipzen A."/>
            <person name="Lutzoni F."/>
            <person name="Magnuson J."/>
            <person name="Mondo S."/>
            <person name="Nolan M."/>
            <person name="Ohm R."/>
            <person name="Pangilinan J."/>
            <person name="Park H.-J."/>
            <person name="Ramirez L."/>
            <person name="Alfaro M."/>
            <person name="Sun H."/>
            <person name="Tritt A."/>
            <person name="Yoshinaga Y."/>
            <person name="Zwiers L.-H."/>
            <person name="Turgeon B."/>
            <person name="Goodwin S."/>
            <person name="Spatafora J."/>
            <person name="Crous P."/>
            <person name="Grigoriev I."/>
        </authorList>
    </citation>
    <scope>NUCLEOTIDE SEQUENCE</scope>
    <source>
        <strain evidence="8">ATCC 36951</strain>
    </source>
</reference>
<dbReference type="RefSeq" id="XP_033673557.1">
    <property type="nucleotide sequence ID" value="XM_033811180.1"/>
</dbReference>